<accession>A0ABX5LUP7</accession>
<proteinExistence type="predicted"/>
<dbReference type="EMBL" id="QGHD01000001">
    <property type="protein sequence ID" value="PWL04185.1"/>
    <property type="molecule type" value="Genomic_DNA"/>
</dbReference>
<protein>
    <submittedName>
        <fullName evidence="1">Uncharacterized protein DUF4416</fullName>
    </submittedName>
</protein>
<dbReference type="InterPro" id="IPR025529">
    <property type="entry name" value="DUF4416"/>
</dbReference>
<name>A0ABX5LUP7_9BACT</name>
<keyword evidence="2" id="KW-1185">Reference proteome</keyword>
<reference evidence="1 2" key="1">
    <citation type="submission" date="2018-05" db="EMBL/GenBank/DDBJ databases">
        <title>Animal gut microbial communities from fecal samples from Wisconsin, USA.</title>
        <authorList>
            <person name="Neumann A."/>
        </authorList>
    </citation>
    <scope>NUCLEOTIDE SEQUENCE [LARGE SCALE GENOMIC DNA]</scope>
    <source>
        <strain evidence="1 2">UWS4</strain>
    </source>
</reference>
<dbReference type="RefSeq" id="WP_106197384.1">
    <property type="nucleotide sequence ID" value="NZ_JAXEIU010000053.1"/>
</dbReference>
<dbReference type="Pfam" id="PF14385">
    <property type="entry name" value="DUF4416"/>
    <property type="match status" value="1"/>
</dbReference>
<sequence length="180" mass="20460">MALPHQFSENAALIAFVLLPSPEWPAEILSKLTSVFGNIRHLGKLFPFDKTDYYTPEMGSGLFRGVLSFENTVEPQNIGVEKEKSNALELKLAASLEHRKINIDIGYMDLDKVVLPSYKRGPFKLYAGNGLWLDMILHYAKGKFLPTAWAFDDFKRNPYEHDLLLIREKFKKSANKKAGV</sequence>
<comment type="caution">
    <text evidence="1">The sequence shown here is derived from an EMBL/GenBank/DDBJ whole genome shotgun (WGS) entry which is preliminary data.</text>
</comment>
<gene>
    <name evidence="1" type="ORF">B0H50_101198</name>
</gene>
<evidence type="ECO:0000313" key="2">
    <source>
        <dbReference type="Proteomes" id="UP000245523"/>
    </source>
</evidence>
<organism evidence="1 2">
    <name type="scientific">Hallerella porci</name>
    <dbReference type="NCBI Taxonomy" id="1945871"/>
    <lineage>
        <taxon>Bacteria</taxon>
        <taxon>Pseudomonadati</taxon>
        <taxon>Fibrobacterota</taxon>
        <taxon>Fibrobacteria</taxon>
        <taxon>Fibrobacterales</taxon>
        <taxon>Fibrobacteraceae</taxon>
        <taxon>Hallerella</taxon>
    </lineage>
</organism>
<dbReference type="Proteomes" id="UP000245523">
    <property type="component" value="Unassembled WGS sequence"/>
</dbReference>
<evidence type="ECO:0000313" key="1">
    <source>
        <dbReference type="EMBL" id="PWL04185.1"/>
    </source>
</evidence>